<accession>A0ABW0U9V6</accession>
<gene>
    <name evidence="1" type="ORF">ACFPTR_11800</name>
</gene>
<name>A0ABW0U9V6_9BACI</name>
<dbReference type="RefSeq" id="WP_270897406.1">
    <property type="nucleotide sequence ID" value="NZ_JBHSPF010000060.1"/>
</dbReference>
<dbReference type="Proteomes" id="UP001596143">
    <property type="component" value="Unassembled WGS sequence"/>
</dbReference>
<sequence>MTYFHQQFGVGNMPLFGQEAFSEAIFDEAVTKKCPKITNHDFLDSSSTLLHITNDIENTP</sequence>
<protein>
    <submittedName>
        <fullName evidence="1">Uncharacterized protein</fullName>
    </submittedName>
</protein>
<evidence type="ECO:0000313" key="2">
    <source>
        <dbReference type="Proteomes" id="UP001596143"/>
    </source>
</evidence>
<comment type="caution">
    <text evidence="1">The sequence shown here is derived from an EMBL/GenBank/DDBJ whole genome shotgun (WGS) entry which is preliminary data.</text>
</comment>
<keyword evidence="2" id="KW-1185">Reference proteome</keyword>
<reference evidence="2" key="1">
    <citation type="journal article" date="2019" name="Int. J. Syst. Evol. Microbiol.">
        <title>The Global Catalogue of Microorganisms (GCM) 10K type strain sequencing project: providing services to taxonomists for standard genome sequencing and annotation.</title>
        <authorList>
            <consortium name="The Broad Institute Genomics Platform"/>
            <consortium name="The Broad Institute Genome Sequencing Center for Infectious Disease"/>
            <person name="Wu L."/>
            <person name="Ma J."/>
        </authorList>
    </citation>
    <scope>NUCLEOTIDE SEQUENCE [LARGE SCALE GENOMIC DNA]</scope>
    <source>
        <strain evidence="2">CGMCC 1.15790</strain>
    </source>
</reference>
<dbReference type="EMBL" id="JBHSPF010000060">
    <property type="protein sequence ID" value="MFC5629537.1"/>
    <property type="molecule type" value="Genomic_DNA"/>
</dbReference>
<evidence type="ECO:0000313" key="1">
    <source>
        <dbReference type="EMBL" id="MFC5629537.1"/>
    </source>
</evidence>
<proteinExistence type="predicted"/>
<organism evidence="1 2">
    <name type="scientific">Aliibacillus thermotolerans</name>
    <dbReference type="NCBI Taxonomy" id="1834418"/>
    <lineage>
        <taxon>Bacteria</taxon>
        <taxon>Bacillati</taxon>
        <taxon>Bacillota</taxon>
        <taxon>Bacilli</taxon>
        <taxon>Bacillales</taxon>
        <taxon>Bacillaceae</taxon>
        <taxon>Aliibacillus</taxon>
    </lineage>
</organism>